<protein>
    <submittedName>
        <fullName evidence="2">Uncharacterized protein</fullName>
    </submittedName>
</protein>
<name>A0ABP0LL97_9DINO</name>
<dbReference type="SUPFAM" id="SSF53335">
    <property type="entry name" value="S-adenosyl-L-methionine-dependent methyltransferases"/>
    <property type="match status" value="1"/>
</dbReference>
<reference evidence="2 3" key="1">
    <citation type="submission" date="2024-02" db="EMBL/GenBank/DDBJ databases">
        <authorList>
            <person name="Chen Y."/>
            <person name="Shah S."/>
            <person name="Dougan E. K."/>
            <person name="Thang M."/>
            <person name="Chan C."/>
        </authorList>
    </citation>
    <scope>NUCLEOTIDE SEQUENCE [LARGE SCALE GENOMIC DNA]</scope>
</reference>
<dbReference type="InterPro" id="IPR029063">
    <property type="entry name" value="SAM-dependent_MTases_sf"/>
</dbReference>
<organism evidence="2 3">
    <name type="scientific">Durusdinium trenchii</name>
    <dbReference type="NCBI Taxonomy" id="1381693"/>
    <lineage>
        <taxon>Eukaryota</taxon>
        <taxon>Sar</taxon>
        <taxon>Alveolata</taxon>
        <taxon>Dinophyceae</taxon>
        <taxon>Suessiales</taxon>
        <taxon>Symbiodiniaceae</taxon>
        <taxon>Durusdinium</taxon>
    </lineage>
</organism>
<evidence type="ECO:0000313" key="2">
    <source>
        <dbReference type="EMBL" id="CAK9039944.1"/>
    </source>
</evidence>
<feature type="region of interest" description="Disordered" evidence="1">
    <location>
        <begin position="58"/>
        <end position="117"/>
    </location>
</feature>
<comment type="caution">
    <text evidence="2">The sequence shown here is derived from an EMBL/GenBank/DDBJ whole genome shotgun (WGS) entry which is preliminary data.</text>
</comment>
<dbReference type="Gene3D" id="3.40.50.150">
    <property type="entry name" value="Vaccinia Virus protein VP39"/>
    <property type="match status" value="1"/>
</dbReference>
<feature type="compositionally biased region" description="Basic and acidic residues" evidence="1">
    <location>
        <begin position="66"/>
        <end position="98"/>
    </location>
</feature>
<proteinExistence type="predicted"/>
<dbReference type="Proteomes" id="UP001642464">
    <property type="component" value="Unassembled WGS sequence"/>
</dbReference>
<gene>
    <name evidence="2" type="ORF">SCF082_LOCUS23308</name>
</gene>
<evidence type="ECO:0000256" key="1">
    <source>
        <dbReference type="SAM" id="MobiDB-lite"/>
    </source>
</evidence>
<accession>A0ABP0LL97</accession>
<keyword evidence="3" id="KW-1185">Reference proteome</keyword>
<dbReference type="EMBL" id="CAXAMM010016858">
    <property type="protein sequence ID" value="CAK9039944.1"/>
    <property type="molecule type" value="Genomic_DNA"/>
</dbReference>
<evidence type="ECO:0000313" key="3">
    <source>
        <dbReference type="Proteomes" id="UP001642464"/>
    </source>
</evidence>
<sequence length="864" mass="96367">MSMNPCRDVGCTFQAGILAPSLAEKATLEWLVRSWSQEDPIVKALLLSMQKALAVEAPAGPVIQPEKGDNEKPEEKADESKEEKKEEEKKADAVEPQERGTMVEIHGPDDADAPCADSDSEETLILDRRKAKGNGAACMAAEPGPASYGEMFGWADYFATKILEKLEEKNIETSKKLRIQLTTSYSGSGMAEVAAACVKQALLKRSFQVEILVHSQTEYESTCQAFLHGHHVYGDLKDRVHKDLWNDLVRLQASIREKAEAKEHEMKSKSKQGKTNRKEIAQAFEREFFDKATALLRDSPEHFKNQTKCTTHKEGDCSAACSWAPCEQDLLQSHEGEVAVWIEIAGNTCCPWSNRGAMRGFLDEENLPAMIWGWSMKHNGYVPDIIINENVLGWPAETFFQSIFKHDIKWMESFCFSPADLGIPMNRPRKYTIVCLSDLVVNPFARQGRAGPIYSFAEIAYRTPVCPGSVFLCAPQEEVAKLTSRMAIARHLPPQRMSGKPWQTLAVMGSGYRERASQFLAEWMGSPSMWTETTLLTWNFKEVVGMRDAVVMTPEPHVNRVVVKTLVSAAAAALGVADDLPIWLGIETQAGSIHEAAEDDDDSASDGSFQLCGGRTLSKFVVAGESAGSLGVQIWATNLLRRLESHYEPENTILIGDSFVGAIPGDTDLFQRQVIDFWGVCQSGVVPEELEPDCTPNRLVMTDFPETTMQLFPSVRYMMIDSKFDEVQTAFGDAVVVFDDLWTVLWKGIGSIPLFTNATFYEQLSGDLVVYSAYKQFSAYLVDARQHTYTVWPLDVMWSTTPAGPSNDCSSPDVGERLLEWLSPYSEEKAPYQCYNTEEDAPNWIGQYCDHMLPWQVGRCEPSN</sequence>